<evidence type="ECO:0000313" key="11">
    <source>
        <dbReference type="EMBL" id="KAL1840105.1"/>
    </source>
</evidence>
<keyword evidence="3" id="KW-0812">Transmembrane</keyword>
<organism evidence="11 12">
    <name type="scientific">Humicola insolens</name>
    <name type="common">Soft-rot fungus</name>
    <dbReference type="NCBI Taxonomy" id="85995"/>
    <lineage>
        <taxon>Eukaryota</taxon>
        <taxon>Fungi</taxon>
        <taxon>Dikarya</taxon>
        <taxon>Ascomycota</taxon>
        <taxon>Pezizomycotina</taxon>
        <taxon>Sordariomycetes</taxon>
        <taxon>Sordariomycetidae</taxon>
        <taxon>Sordariales</taxon>
        <taxon>Chaetomiaceae</taxon>
        <taxon>Mycothermus</taxon>
    </lineage>
</organism>
<dbReference type="InterPro" id="IPR045260">
    <property type="entry name" value="Sec12-like"/>
</dbReference>
<comment type="caution">
    <text evidence="11">The sequence shown here is derived from an EMBL/GenBank/DDBJ whole genome shotgun (WGS) entry which is preliminary data.</text>
</comment>
<evidence type="ECO:0000256" key="3">
    <source>
        <dbReference type="ARBA" id="ARBA00022692"/>
    </source>
</evidence>
<keyword evidence="4 10" id="KW-0677">Repeat</keyword>
<evidence type="ECO:0000256" key="7">
    <source>
        <dbReference type="ARBA" id="ARBA00022927"/>
    </source>
</evidence>
<dbReference type="Gene3D" id="2.130.10.10">
    <property type="entry name" value="YVTN repeat-like/Quinoprotein amine dehydrogenase"/>
    <property type="match status" value="1"/>
</dbReference>
<keyword evidence="5 10" id="KW-0256">Endoplasmic reticulum</keyword>
<keyword evidence="9" id="KW-0472">Membrane</keyword>
<dbReference type="InterPro" id="IPR011041">
    <property type="entry name" value="Quinoprot_gluc/sorb_DH_b-prop"/>
</dbReference>
<sequence>MAAPIASAEIRLSYPLYALDFDPKDANRLIVGGGGGGSSRSGVGNKISVLDASHADSLQIVSEIDLSRDEDSVNTLVAGPERKQNSILVYAGINSAEEDVKKGKNEHFRVFAADLPTKPTAAGKISELSRSSLFSITDTDTYQRLLRISGQVGAVATGTIGRPKDSEIAVFDLPAASTSSPAPTLRGKVELAKEAMDMDLLQISDDEHQLVYCDAYDIYTLVIGKSSINGPHPIFTVPYDTGTGATDRPSFRCIRFLTPTFVLAVANRPKGAGVVLQGFRLPKLADLGKTEKEGKCRLSVSTHLPKGIARGTGLAVRNLSPPAAPGARQEDTQFVIAVTGQDSSITLYTVDHQAVGDVSLITNLYPVTTLKEVHLGPISGVAFSQFIPPPPPSGDTPQKPVHLKLASIGSMGNTCVVHRLPLKQFPSSTPSNAKSKSEKPATAPARYVLALKSRKPSPRNLFLGFALVVALIALLLQGILEVKGLSGPVIGARSVTPSRWHSPGLYYGPDGGYTAISAAAAASASPVSSSAAPVVEGVLGEYLAAAAAAGEEAKKVVLRPFIEGEANEEGGKEEEVVVKVEVEEANDEDPHGPAKGWEELSAKQRELWKKALKRAGQWTEEVGEAVFRGVLFGEIGGAVGGAVGAMVA</sequence>
<evidence type="ECO:0000256" key="5">
    <source>
        <dbReference type="ARBA" id="ARBA00022824"/>
    </source>
</evidence>
<dbReference type="SUPFAM" id="SSF50952">
    <property type="entry name" value="Soluble quinoprotein glucose dehydrogenase"/>
    <property type="match status" value="1"/>
</dbReference>
<keyword evidence="8" id="KW-1133">Transmembrane helix</keyword>
<reference evidence="11 12" key="1">
    <citation type="journal article" date="2024" name="Commun. Biol.">
        <title>Comparative genomic analysis of thermophilic fungi reveals convergent evolutionary adaptations and gene losses.</title>
        <authorList>
            <person name="Steindorff A.S."/>
            <person name="Aguilar-Pontes M.V."/>
            <person name="Robinson A.J."/>
            <person name="Andreopoulos B."/>
            <person name="LaButti K."/>
            <person name="Kuo A."/>
            <person name="Mondo S."/>
            <person name="Riley R."/>
            <person name="Otillar R."/>
            <person name="Haridas S."/>
            <person name="Lipzen A."/>
            <person name="Grimwood J."/>
            <person name="Schmutz J."/>
            <person name="Clum A."/>
            <person name="Reid I.D."/>
            <person name="Moisan M.C."/>
            <person name="Butler G."/>
            <person name="Nguyen T.T.M."/>
            <person name="Dewar K."/>
            <person name="Conant G."/>
            <person name="Drula E."/>
            <person name="Henrissat B."/>
            <person name="Hansel C."/>
            <person name="Singer S."/>
            <person name="Hutchinson M.I."/>
            <person name="de Vries R.P."/>
            <person name="Natvig D.O."/>
            <person name="Powell A.J."/>
            <person name="Tsang A."/>
            <person name="Grigoriev I.V."/>
        </authorList>
    </citation>
    <scope>NUCLEOTIDE SEQUENCE [LARGE SCALE GENOMIC DNA]</scope>
    <source>
        <strain evidence="11 12">CBS 620.91</strain>
    </source>
</reference>
<comment type="subcellular location">
    <subcellularLocation>
        <location evidence="10">Endoplasmic reticulum membrane</location>
        <topology evidence="10">Single-pass type II membrane protein</topology>
    </subcellularLocation>
    <subcellularLocation>
        <location evidence="10">Golgi apparatus membrane</location>
        <topology evidence="10">Single-pass type II membrane protein</topology>
    </subcellularLocation>
</comment>
<dbReference type="EMBL" id="JAZGSY010000127">
    <property type="protein sequence ID" value="KAL1840105.1"/>
    <property type="molecule type" value="Genomic_DNA"/>
</dbReference>
<keyword evidence="1 10" id="KW-0813">Transport</keyword>
<accession>A0ABR3VE09</accession>
<dbReference type="Proteomes" id="UP001583172">
    <property type="component" value="Unassembled WGS sequence"/>
</dbReference>
<dbReference type="PANTHER" id="PTHR23284:SF0">
    <property type="entry name" value="PROLACTIN REGULATORY ELEMENT-BINDING PROTEIN"/>
    <property type="match status" value="1"/>
</dbReference>
<evidence type="ECO:0000256" key="10">
    <source>
        <dbReference type="RuleBase" id="RU369019"/>
    </source>
</evidence>
<keyword evidence="12" id="KW-1185">Reference proteome</keyword>
<name>A0ABR3VE09_HUMIN</name>
<evidence type="ECO:0000256" key="2">
    <source>
        <dbReference type="ARBA" id="ARBA00022574"/>
    </source>
</evidence>
<evidence type="ECO:0000256" key="4">
    <source>
        <dbReference type="ARBA" id="ARBA00022737"/>
    </source>
</evidence>
<evidence type="ECO:0000256" key="6">
    <source>
        <dbReference type="ARBA" id="ARBA00022892"/>
    </source>
</evidence>
<proteinExistence type="inferred from homology"/>
<evidence type="ECO:0000313" key="12">
    <source>
        <dbReference type="Proteomes" id="UP001583172"/>
    </source>
</evidence>
<keyword evidence="2 10" id="KW-0853">WD repeat</keyword>
<keyword evidence="6" id="KW-0931">ER-Golgi transport</keyword>
<comment type="function">
    <text evidence="10">Guanine nucleotide-exchange factor (GEF) required for the formation or budding of transport vesicles from the ER.</text>
</comment>
<dbReference type="PANTHER" id="PTHR23284">
    <property type="entry name" value="PROLACTIN REGULATORY ELEMENT BINDING PROTEIN"/>
    <property type="match status" value="1"/>
</dbReference>
<protein>
    <recommendedName>
        <fullName evidence="10">Guanine nucleotide-exchange factor SEC12</fullName>
    </recommendedName>
</protein>
<evidence type="ECO:0000256" key="8">
    <source>
        <dbReference type="ARBA" id="ARBA00022989"/>
    </source>
</evidence>
<evidence type="ECO:0000256" key="1">
    <source>
        <dbReference type="ARBA" id="ARBA00022448"/>
    </source>
</evidence>
<keyword evidence="7 10" id="KW-0653">Protein transport</keyword>
<comment type="similarity">
    <text evidence="10">Belongs to the WD repeat SEC12 family.</text>
</comment>
<gene>
    <name evidence="11" type="ORF">VTJ49DRAFT_800</name>
</gene>
<dbReference type="InterPro" id="IPR015943">
    <property type="entry name" value="WD40/YVTN_repeat-like_dom_sf"/>
</dbReference>
<evidence type="ECO:0000256" key="9">
    <source>
        <dbReference type="ARBA" id="ARBA00023136"/>
    </source>
</evidence>